<proteinExistence type="predicted"/>
<keyword evidence="3" id="KW-1185">Reference proteome</keyword>
<dbReference type="Proteomes" id="UP000217209">
    <property type="component" value="Chromosome"/>
</dbReference>
<protein>
    <submittedName>
        <fullName evidence="2">Uncharacterized protein</fullName>
    </submittedName>
</protein>
<evidence type="ECO:0000313" key="2">
    <source>
        <dbReference type="EMBL" id="AQQ15165.1"/>
    </source>
</evidence>
<name>A0A1Q2HWE4_9CORY</name>
<organism evidence="2 3">
    <name type="scientific">Corynebacterium glaucum</name>
    <dbReference type="NCBI Taxonomy" id="187491"/>
    <lineage>
        <taxon>Bacteria</taxon>
        <taxon>Bacillati</taxon>
        <taxon>Actinomycetota</taxon>
        <taxon>Actinomycetes</taxon>
        <taxon>Mycobacteriales</taxon>
        <taxon>Corynebacteriaceae</taxon>
        <taxon>Corynebacterium</taxon>
    </lineage>
</organism>
<dbReference type="AlphaFoldDB" id="A0A1Q2HWE4"/>
<sequence length="216" mass="24163">MPKNRLTEEQMDAIDRLLCEPTSHAISYVPHRVMAESFLDLDAYLEEHYLPRFIDRYALVVLVLLYTWADHVRIAPGKGGRNEYPPTVIEDDGTHSSDVKDIDNLVRRTLLNEGPHTTNLYIESRGILITLRGGCDVLFFGLGPEEERLAQSLADANGLFLKRATEERTVEDCLSADYPTAYPRSGRTVSSHVLPTPSEDFPDTDTLGGAKFTPEG</sequence>
<dbReference type="EMBL" id="CP019688">
    <property type="protein sequence ID" value="AQQ15165.1"/>
    <property type="molecule type" value="Genomic_DNA"/>
</dbReference>
<evidence type="ECO:0000256" key="1">
    <source>
        <dbReference type="SAM" id="MobiDB-lite"/>
    </source>
</evidence>
<feature type="region of interest" description="Disordered" evidence="1">
    <location>
        <begin position="185"/>
        <end position="216"/>
    </location>
</feature>
<accession>A0A1Q2HWE4</accession>
<dbReference type="RefSeq" id="WP_157731281.1">
    <property type="nucleotide sequence ID" value="NZ_BAAAKB010000006.1"/>
</dbReference>
<dbReference type="KEGG" id="cgv:CGLAU_05990"/>
<reference evidence="2 3" key="1">
    <citation type="submission" date="2016-12" db="EMBL/GenBank/DDBJ databases">
        <authorList>
            <person name="Song W.-J."/>
            <person name="Kurnit D.M."/>
        </authorList>
    </citation>
    <scope>NUCLEOTIDE SEQUENCE [LARGE SCALE GENOMIC DNA]</scope>
    <source>
        <strain evidence="2 3">DSM 30827</strain>
    </source>
</reference>
<gene>
    <name evidence="2" type="ORF">CGLAU_05990</name>
</gene>
<evidence type="ECO:0000313" key="3">
    <source>
        <dbReference type="Proteomes" id="UP000217209"/>
    </source>
</evidence>